<sequence length="88" mass="9952">MRALLFLIPVLFFFLLLHSAKPPENRKEVQGPGSPFQHVIVDDLGYWVFVGSHRPEPHLSVAGHPSPACRNPSVKWKRDESGPWQLNA</sequence>
<dbReference type="Proteomes" id="UP000176998">
    <property type="component" value="Unassembled WGS sequence"/>
</dbReference>
<keyword evidence="4" id="KW-1185">Reference proteome</keyword>
<evidence type="ECO:0000256" key="1">
    <source>
        <dbReference type="SAM" id="MobiDB-lite"/>
    </source>
</evidence>
<dbReference type="GeneID" id="34564196"/>
<reference evidence="3 4" key="1">
    <citation type="submission" date="2016-09" db="EMBL/GenBank/DDBJ databases">
        <authorList>
            <person name="Capua I."/>
            <person name="De Benedictis P."/>
            <person name="Joannis T."/>
            <person name="Lombin L.H."/>
            <person name="Cattoli G."/>
        </authorList>
    </citation>
    <scope>NUCLEOTIDE SEQUENCE [LARGE SCALE GENOMIC DNA]</scope>
    <source>
        <strain evidence="3 4">IMI 309357</strain>
    </source>
</reference>
<dbReference type="EMBL" id="MJBS01000115">
    <property type="protein sequence ID" value="OHE93657.1"/>
    <property type="molecule type" value="Genomic_DNA"/>
</dbReference>
<name>A0A1G4AWZ0_9PEZI</name>
<evidence type="ECO:0000313" key="4">
    <source>
        <dbReference type="Proteomes" id="UP000176998"/>
    </source>
</evidence>
<accession>A0A1G4AWZ0</accession>
<organism evidence="3 4">
    <name type="scientific">Colletotrichum orchidophilum</name>
    <dbReference type="NCBI Taxonomy" id="1209926"/>
    <lineage>
        <taxon>Eukaryota</taxon>
        <taxon>Fungi</taxon>
        <taxon>Dikarya</taxon>
        <taxon>Ascomycota</taxon>
        <taxon>Pezizomycotina</taxon>
        <taxon>Sordariomycetes</taxon>
        <taxon>Hypocreomycetidae</taxon>
        <taxon>Glomerellales</taxon>
        <taxon>Glomerellaceae</taxon>
        <taxon>Colletotrichum</taxon>
    </lineage>
</organism>
<proteinExistence type="predicted"/>
<feature type="region of interest" description="Disordered" evidence="1">
    <location>
        <begin position="60"/>
        <end position="88"/>
    </location>
</feature>
<feature type="chain" id="PRO_5009602227" evidence="2">
    <location>
        <begin position="20"/>
        <end position="88"/>
    </location>
</feature>
<evidence type="ECO:0000256" key="2">
    <source>
        <dbReference type="SAM" id="SignalP"/>
    </source>
</evidence>
<dbReference type="RefSeq" id="XP_022470821.1">
    <property type="nucleotide sequence ID" value="XM_022622686.1"/>
</dbReference>
<evidence type="ECO:0000313" key="3">
    <source>
        <dbReference type="EMBL" id="OHE93657.1"/>
    </source>
</evidence>
<gene>
    <name evidence="3" type="ORF">CORC01_11060</name>
</gene>
<feature type="signal peptide" evidence="2">
    <location>
        <begin position="1"/>
        <end position="19"/>
    </location>
</feature>
<protein>
    <submittedName>
        <fullName evidence="3">Uncharacterized protein</fullName>
    </submittedName>
</protein>
<comment type="caution">
    <text evidence="3">The sequence shown here is derived from an EMBL/GenBank/DDBJ whole genome shotgun (WGS) entry which is preliminary data.</text>
</comment>
<keyword evidence="2" id="KW-0732">Signal</keyword>
<dbReference type="AlphaFoldDB" id="A0A1G4AWZ0"/>